<organism evidence="1 2">
    <name type="scientific">Nostoc minutum NIES-26</name>
    <dbReference type="NCBI Taxonomy" id="1844469"/>
    <lineage>
        <taxon>Bacteria</taxon>
        <taxon>Bacillati</taxon>
        <taxon>Cyanobacteriota</taxon>
        <taxon>Cyanophyceae</taxon>
        <taxon>Nostocales</taxon>
        <taxon>Nostocaceae</taxon>
        <taxon>Nostoc</taxon>
    </lineage>
</organism>
<evidence type="ECO:0000313" key="2">
    <source>
        <dbReference type="Proteomes" id="UP000252107"/>
    </source>
</evidence>
<protein>
    <submittedName>
        <fullName evidence="1">Uncharacterized protein</fullName>
    </submittedName>
</protein>
<dbReference type="AlphaFoldDB" id="A0A367RM07"/>
<accession>A0A367RM07</accession>
<evidence type="ECO:0000313" key="1">
    <source>
        <dbReference type="EMBL" id="RCJ36694.1"/>
    </source>
</evidence>
<dbReference type="Proteomes" id="UP000252107">
    <property type="component" value="Unassembled WGS sequence"/>
</dbReference>
<keyword evidence="2" id="KW-1185">Reference proteome</keyword>
<name>A0A367RM07_9NOSO</name>
<comment type="caution">
    <text evidence="1">The sequence shown here is derived from an EMBL/GenBank/DDBJ whole genome shotgun (WGS) entry which is preliminary data.</text>
</comment>
<reference evidence="1" key="1">
    <citation type="submission" date="2016-04" db="EMBL/GenBank/DDBJ databases">
        <authorList>
            <person name="Tabuchi Yagui T.R."/>
        </authorList>
    </citation>
    <scope>NUCLEOTIDE SEQUENCE [LARGE SCALE GENOMIC DNA]</scope>
    <source>
        <strain evidence="1">NIES-26</strain>
    </source>
</reference>
<sequence>MKIIKKSEQLTLKKMKEIEQAEDQLLQSDRSNLPQPVAEEKPILAPQPEPNYVPLLDNPPVQSVCNSGWQVSEIWRDLRVDEFCD</sequence>
<dbReference type="EMBL" id="LXQD01000136">
    <property type="protein sequence ID" value="RCJ36694.1"/>
    <property type="molecule type" value="Genomic_DNA"/>
</dbReference>
<proteinExistence type="predicted"/>
<gene>
    <name evidence="1" type="ORF">A6770_40510</name>
</gene>